<dbReference type="Proteomes" id="UP000321230">
    <property type="component" value="Unassembled WGS sequence"/>
</dbReference>
<dbReference type="PANTHER" id="PTHR12592">
    <property type="entry name" value="ATP-DEPENDENT (S)-NAD(P)H-HYDRATE DEHYDRATASE FAMILY MEMBER"/>
    <property type="match status" value="1"/>
</dbReference>
<evidence type="ECO:0000259" key="20">
    <source>
        <dbReference type="PROSITE" id="PS51383"/>
    </source>
</evidence>
<keyword evidence="5 18" id="KW-0479">Metal-binding</keyword>
<comment type="catalytic activity">
    <reaction evidence="2 18 19">
        <text>(6R)-NADPHX = (6S)-NADPHX</text>
        <dbReference type="Rhea" id="RHEA:32227"/>
        <dbReference type="ChEBI" id="CHEBI:64076"/>
        <dbReference type="ChEBI" id="CHEBI:64077"/>
        <dbReference type="EC" id="5.1.99.6"/>
    </reaction>
</comment>
<dbReference type="InterPro" id="IPR030677">
    <property type="entry name" value="Nnr"/>
</dbReference>
<feature type="binding site" evidence="17">
    <location>
        <begin position="384"/>
        <end position="388"/>
    </location>
    <ligand>
        <name>AMP</name>
        <dbReference type="ChEBI" id="CHEBI:456215"/>
    </ligand>
</feature>
<comment type="function">
    <text evidence="18">Catalyzes the epimerization of the S- and R-forms of NAD(P)HX, a damaged form of NAD(P)H that is a result of enzymatic or heat-dependent hydration. This is a prerequisite for the S-specific NAD(P)H-hydrate dehydratase to allow the repair of both epimers of NAD(P)HX.</text>
</comment>
<dbReference type="CDD" id="cd01171">
    <property type="entry name" value="YXKO-related"/>
    <property type="match status" value="1"/>
</dbReference>
<dbReference type="PANTHER" id="PTHR12592:SF0">
    <property type="entry name" value="ATP-DEPENDENT (S)-NAD(P)H-HYDRATE DEHYDRATASE"/>
    <property type="match status" value="1"/>
</dbReference>
<dbReference type="InterPro" id="IPR004443">
    <property type="entry name" value="YjeF_N_dom"/>
</dbReference>
<comment type="similarity">
    <text evidence="17">Belongs to the NnrD/CARKD family.</text>
</comment>
<dbReference type="PROSITE" id="PS51383">
    <property type="entry name" value="YJEF_C_3"/>
    <property type="match status" value="1"/>
</dbReference>
<evidence type="ECO:0000256" key="7">
    <source>
        <dbReference type="ARBA" id="ARBA00022840"/>
    </source>
</evidence>
<keyword evidence="11 18" id="KW-0413">Isomerase</keyword>
<comment type="catalytic activity">
    <reaction evidence="1 18 19">
        <text>(6R)-NADHX = (6S)-NADHX</text>
        <dbReference type="Rhea" id="RHEA:32215"/>
        <dbReference type="ChEBI" id="CHEBI:64074"/>
        <dbReference type="ChEBI" id="CHEBI:64075"/>
        <dbReference type="EC" id="5.1.99.6"/>
    </reaction>
</comment>
<evidence type="ECO:0000256" key="10">
    <source>
        <dbReference type="ARBA" id="ARBA00023027"/>
    </source>
</evidence>
<comment type="similarity">
    <text evidence="18">Belongs to the NnrE/AIBP family.</text>
</comment>
<feature type="binding site" evidence="18">
    <location>
        <position position="151"/>
    </location>
    <ligand>
        <name>K(+)</name>
        <dbReference type="ChEBI" id="CHEBI:29103"/>
    </ligand>
</feature>
<dbReference type="SUPFAM" id="SSF53613">
    <property type="entry name" value="Ribokinase-like"/>
    <property type="match status" value="1"/>
</dbReference>
<feature type="binding site" evidence="17">
    <location>
        <position position="351"/>
    </location>
    <ligand>
        <name>(6S)-NADPHX</name>
        <dbReference type="ChEBI" id="CHEBI:64076"/>
    </ligand>
</feature>
<organism evidence="22 23">
    <name type="scientific">Gluconobacter wancherniae NBRC 103581</name>
    <dbReference type="NCBI Taxonomy" id="656744"/>
    <lineage>
        <taxon>Bacteria</taxon>
        <taxon>Pseudomonadati</taxon>
        <taxon>Pseudomonadota</taxon>
        <taxon>Alphaproteobacteria</taxon>
        <taxon>Acetobacterales</taxon>
        <taxon>Acetobacteraceae</taxon>
        <taxon>Gluconobacter</taxon>
    </lineage>
</organism>
<keyword evidence="13" id="KW-0511">Multifunctional enzyme</keyword>
<sequence>MSLDQLVLLTPDDCAAMDQAAVRKVSLRALMENAGRAVAREIRKRFSPCRVVVACGPGNNGGDGYVAARLLSSWGWAVRVAAVVPPRVGSAAQAAASDWHGPMVPFTEAEIQRADLVVDAVFGAGLARPVQAQVSAVLAAAKSVVAVDIPSGVDGASGELLGRVKGCDLTVTFVRRKPGHVMQPGAQLCGEVVCAEIGMPDTAFQVVRPSLWHNAPGLWRLPVQQVGDHKYKRGVVSLCGGAEMPGAARLSARAARRVGAGLVRIAAGAAAGGYRLGDPGLIVDDAPLSELLEDPRRKVWVCGPGLTEREAGEALPDLISGEKTVLADAGALAWGSKDLARLAGVSVITPHIGEFRKLFGDIEGSRIECARRAADKIGAIVVMKGSDTLVAEPGGRIAINDHASSALATAGSGDTLSGVIAALMASGMAAWEASCAGVWLHGEAGIRAGSATGGWPIAEDLDLFLGEARKRATAMQEAVKAING</sequence>
<evidence type="ECO:0000256" key="1">
    <source>
        <dbReference type="ARBA" id="ARBA00000013"/>
    </source>
</evidence>
<feature type="domain" description="YjeF N-terminal" evidence="21">
    <location>
        <begin position="14"/>
        <end position="205"/>
    </location>
</feature>
<dbReference type="HAMAP" id="MF_01966">
    <property type="entry name" value="NADHX_epimerase"/>
    <property type="match status" value="1"/>
</dbReference>
<evidence type="ECO:0000256" key="9">
    <source>
        <dbReference type="ARBA" id="ARBA00022958"/>
    </source>
</evidence>
<keyword evidence="23" id="KW-1185">Reference proteome</keyword>
<comment type="function">
    <text evidence="17">Catalyzes the dehydration of the S-form of NAD(P)HX at the expense of ADP, which is converted to AMP. Together with NAD(P)HX epimerase, which catalyzes the epimerization of the S- and R-forms, the enzyme allows the repair of both epimers of NAD(P)HX, a damaged form of NAD(P)H that is a result of enzymatic or heat-dependent hydration.</text>
</comment>
<dbReference type="GO" id="GO:0005524">
    <property type="term" value="F:ATP binding"/>
    <property type="evidence" value="ECO:0007669"/>
    <property type="project" value="UniProtKB-UniRule"/>
</dbReference>
<evidence type="ECO:0000256" key="4">
    <source>
        <dbReference type="ARBA" id="ARBA00009524"/>
    </source>
</evidence>
<feature type="binding site" evidence="17">
    <location>
        <position position="414"/>
    </location>
    <ligand>
        <name>(6S)-NADPHX</name>
        <dbReference type="ChEBI" id="CHEBI:64076"/>
    </ligand>
</feature>
<evidence type="ECO:0000256" key="5">
    <source>
        <dbReference type="ARBA" id="ARBA00022723"/>
    </source>
</evidence>
<protein>
    <recommendedName>
        <fullName evidence="19">Bifunctional NAD(P)H-hydrate repair enzyme</fullName>
    </recommendedName>
    <alternativeName>
        <fullName evidence="19">Nicotinamide nucleotide repair protein</fullName>
    </alternativeName>
    <domain>
        <recommendedName>
            <fullName evidence="19">ADP-dependent (S)-NAD(P)H-hydrate dehydratase</fullName>
            <ecNumber evidence="19">4.2.1.136</ecNumber>
        </recommendedName>
        <alternativeName>
            <fullName evidence="19">ADP-dependent NAD(P)HX dehydratase</fullName>
        </alternativeName>
    </domain>
    <domain>
        <recommendedName>
            <fullName evidence="19">NAD(P)H-hydrate epimerase</fullName>
            <ecNumber evidence="19">5.1.99.6</ecNumber>
        </recommendedName>
    </domain>
</protein>
<dbReference type="SUPFAM" id="SSF64153">
    <property type="entry name" value="YjeF N-terminal domain-like"/>
    <property type="match status" value="1"/>
</dbReference>
<evidence type="ECO:0000256" key="15">
    <source>
        <dbReference type="ARBA" id="ARBA00048238"/>
    </source>
</evidence>
<keyword evidence="9 18" id="KW-0630">Potassium</keyword>
<dbReference type="NCBIfam" id="TIGR00197">
    <property type="entry name" value="yjeF_nterm"/>
    <property type="match status" value="1"/>
</dbReference>
<dbReference type="PROSITE" id="PS51385">
    <property type="entry name" value="YJEF_N"/>
    <property type="match status" value="1"/>
</dbReference>
<evidence type="ECO:0000259" key="21">
    <source>
        <dbReference type="PROSITE" id="PS51385"/>
    </source>
</evidence>
<evidence type="ECO:0000256" key="3">
    <source>
        <dbReference type="ARBA" id="ARBA00006001"/>
    </source>
</evidence>
<dbReference type="EC" id="5.1.99.6" evidence="19"/>
<feature type="binding site" evidence="18">
    <location>
        <position position="60"/>
    </location>
    <ligand>
        <name>K(+)</name>
        <dbReference type="ChEBI" id="CHEBI:29103"/>
    </ligand>
</feature>
<feature type="binding site" evidence="18">
    <location>
        <begin position="123"/>
        <end position="129"/>
    </location>
    <ligand>
        <name>(6S)-NADPHX</name>
        <dbReference type="ChEBI" id="CHEBI:64076"/>
    </ligand>
</feature>
<evidence type="ECO:0000256" key="19">
    <source>
        <dbReference type="PIRNR" id="PIRNR017184"/>
    </source>
</evidence>
<feature type="binding site" evidence="17">
    <location>
        <position position="247"/>
    </location>
    <ligand>
        <name>(6S)-NADPHX</name>
        <dbReference type="ChEBI" id="CHEBI:64076"/>
    </ligand>
</feature>
<dbReference type="EMBL" id="BJUZ01000001">
    <property type="protein sequence ID" value="GEK93494.1"/>
    <property type="molecule type" value="Genomic_DNA"/>
</dbReference>
<comment type="catalytic activity">
    <reaction evidence="15 17 19">
        <text>(6S)-NADHX + ADP = AMP + phosphate + NADH + H(+)</text>
        <dbReference type="Rhea" id="RHEA:32223"/>
        <dbReference type="ChEBI" id="CHEBI:15378"/>
        <dbReference type="ChEBI" id="CHEBI:43474"/>
        <dbReference type="ChEBI" id="CHEBI:57945"/>
        <dbReference type="ChEBI" id="CHEBI:64074"/>
        <dbReference type="ChEBI" id="CHEBI:456215"/>
        <dbReference type="ChEBI" id="CHEBI:456216"/>
        <dbReference type="EC" id="4.2.1.136"/>
    </reaction>
</comment>
<comment type="catalytic activity">
    <reaction evidence="16 17 19">
        <text>(6S)-NADPHX + ADP = AMP + phosphate + NADPH + H(+)</text>
        <dbReference type="Rhea" id="RHEA:32235"/>
        <dbReference type="ChEBI" id="CHEBI:15378"/>
        <dbReference type="ChEBI" id="CHEBI:43474"/>
        <dbReference type="ChEBI" id="CHEBI:57783"/>
        <dbReference type="ChEBI" id="CHEBI:64076"/>
        <dbReference type="ChEBI" id="CHEBI:456215"/>
        <dbReference type="ChEBI" id="CHEBI:456216"/>
        <dbReference type="EC" id="4.2.1.136"/>
    </reaction>
</comment>
<dbReference type="EC" id="4.2.1.136" evidence="19"/>
<dbReference type="InterPro" id="IPR000631">
    <property type="entry name" value="CARKD"/>
</dbReference>
<dbReference type="GO" id="GO:0110051">
    <property type="term" value="P:metabolite repair"/>
    <property type="evidence" value="ECO:0007669"/>
    <property type="project" value="TreeGrafter"/>
</dbReference>
<dbReference type="InterPro" id="IPR017953">
    <property type="entry name" value="Carbohydrate_kinase_pred_CS"/>
</dbReference>
<feature type="binding site" evidence="18">
    <location>
        <position position="119"/>
    </location>
    <ligand>
        <name>K(+)</name>
        <dbReference type="ChEBI" id="CHEBI:29103"/>
    </ligand>
</feature>
<feature type="domain" description="YjeF C-terminal" evidence="20">
    <location>
        <begin position="213"/>
        <end position="472"/>
    </location>
</feature>
<dbReference type="InterPro" id="IPR036652">
    <property type="entry name" value="YjeF_N_dom_sf"/>
</dbReference>
<dbReference type="Pfam" id="PF01256">
    <property type="entry name" value="Carb_kinase"/>
    <property type="match status" value="1"/>
</dbReference>
<evidence type="ECO:0000256" key="13">
    <source>
        <dbReference type="ARBA" id="ARBA00023268"/>
    </source>
</evidence>
<dbReference type="PROSITE" id="PS01050">
    <property type="entry name" value="YJEF_C_2"/>
    <property type="match status" value="1"/>
</dbReference>
<evidence type="ECO:0000256" key="6">
    <source>
        <dbReference type="ARBA" id="ARBA00022741"/>
    </source>
</evidence>
<proteinExistence type="inferred from homology"/>
<feature type="binding site" evidence="17">
    <location>
        <position position="413"/>
    </location>
    <ligand>
        <name>AMP</name>
        <dbReference type="ChEBI" id="CHEBI:456215"/>
    </ligand>
</feature>
<comment type="caution">
    <text evidence="22">The sequence shown here is derived from an EMBL/GenBank/DDBJ whole genome shotgun (WGS) entry which is preliminary data.</text>
</comment>
<dbReference type="GO" id="GO:0046496">
    <property type="term" value="P:nicotinamide nucleotide metabolic process"/>
    <property type="evidence" value="ECO:0007669"/>
    <property type="project" value="UniProtKB-UniRule"/>
</dbReference>
<evidence type="ECO:0000256" key="16">
    <source>
        <dbReference type="ARBA" id="ARBA00049209"/>
    </source>
</evidence>
<keyword evidence="6 17" id="KW-0547">Nucleotide-binding</keyword>
<comment type="function">
    <text evidence="14 19">Bifunctional enzyme that catalyzes the epimerization of the S- and R-forms of NAD(P)HX and the dehydration of the S-form of NAD(P)HX at the expense of ADP, which is converted to AMP. This allows the repair of both epimers of NAD(P)HX, a damaged form of NAD(P)H that is a result of enzymatic or heat-dependent hydration.</text>
</comment>
<dbReference type="PIRSF" id="PIRSF017184">
    <property type="entry name" value="Nnr"/>
    <property type="match status" value="1"/>
</dbReference>
<comment type="similarity">
    <text evidence="3 19">In the N-terminal section; belongs to the NnrE/AIBP family.</text>
</comment>
<dbReference type="InterPro" id="IPR029056">
    <property type="entry name" value="Ribokinase-like"/>
</dbReference>
<keyword evidence="7 17" id="KW-0067">ATP-binding</keyword>
<evidence type="ECO:0000256" key="11">
    <source>
        <dbReference type="ARBA" id="ARBA00023235"/>
    </source>
</evidence>
<dbReference type="HAMAP" id="MF_01965">
    <property type="entry name" value="NADHX_dehydratase"/>
    <property type="match status" value="1"/>
</dbReference>
<keyword evidence="8 17" id="KW-0521">NADP</keyword>
<dbReference type="GO" id="GO:0052855">
    <property type="term" value="F:ADP-dependent NAD(P)H-hydrate dehydratase activity"/>
    <property type="evidence" value="ECO:0007669"/>
    <property type="project" value="UniProtKB-UniRule"/>
</dbReference>
<keyword evidence="10 17" id="KW-0520">NAD</keyword>
<evidence type="ECO:0000313" key="22">
    <source>
        <dbReference type="EMBL" id="GEK93494.1"/>
    </source>
</evidence>
<evidence type="ECO:0000256" key="17">
    <source>
        <dbReference type="HAMAP-Rule" id="MF_01965"/>
    </source>
</evidence>
<comment type="similarity">
    <text evidence="4 19">In the C-terminal section; belongs to the NnrD/CARKD family.</text>
</comment>
<comment type="cofactor">
    <cofactor evidence="17">
        <name>Mg(2+)</name>
        <dbReference type="ChEBI" id="CHEBI:18420"/>
    </cofactor>
</comment>
<dbReference type="Pfam" id="PF03853">
    <property type="entry name" value="YjeF_N"/>
    <property type="match status" value="1"/>
</dbReference>
<dbReference type="GO" id="GO:0046872">
    <property type="term" value="F:metal ion binding"/>
    <property type="evidence" value="ECO:0007669"/>
    <property type="project" value="UniProtKB-UniRule"/>
</dbReference>
<comment type="subunit">
    <text evidence="17">Homotetramer.</text>
</comment>
<evidence type="ECO:0000313" key="23">
    <source>
        <dbReference type="Proteomes" id="UP000321230"/>
    </source>
</evidence>
<comment type="caution">
    <text evidence="18">Lacks conserved residue(s) required for the propagation of feature annotation.</text>
</comment>
<evidence type="ECO:0000256" key="18">
    <source>
        <dbReference type="HAMAP-Rule" id="MF_01966"/>
    </source>
</evidence>
<dbReference type="Gene3D" id="3.40.1190.20">
    <property type="match status" value="1"/>
</dbReference>
<feature type="binding site" evidence="18">
    <location>
        <position position="148"/>
    </location>
    <ligand>
        <name>(6S)-NADPHX</name>
        <dbReference type="ChEBI" id="CHEBI:64076"/>
    </ligand>
</feature>
<dbReference type="GO" id="GO:0052856">
    <property type="term" value="F:NAD(P)HX epimerase activity"/>
    <property type="evidence" value="ECO:0007669"/>
    <property type="project" value="UniProtKB-UniRule"/>
</dbReference>
<dbReference type="Gene3D" id="3.40.50.10260">
    <property type="entry name" value="YjeF N-terminal domain"/>
    <property type="match status" value="1"/>
</dbReference>
<feature type="binding site" evidence="17">
    <location>
        <position position="305"/>
    </location>
    <ligand>
        <name>(6S)-NADPHX</name>
        <dbReference type="ChEBI" id="CHEBI:64076"/>
    </ligand>
</feature>
<evidence type="ECO:0000256" key="2">
    <source>
        <dbReference type="ARBA" id="ARBA00000909"/>
    </source>
</evidence>
<dbReference type="NCBIfam" id="TIGR00196">
    <property type="entry name" value="yjeF_cterm"/>
    <property type="match status" value="1"/>
</dbReference>
<dbReference type="AlphaFoldDB" id="A0A511AZ52"/>
<comment type="cofactor">
    <cofactor evidence="18 19">
        <name>K(+)</name>
        <dbReference type="ChEBI" id="CHEBI:29103"/>
    </cofactor>
    <text evidence="18 19">Binds 1 potassium ion per subunit.</text>
</comment>
<keyword evidence="12 17" id="KW-0456">Lyase</keyword>
<gene>
    <name evidence="18" type="primary">nnrE</name>
    <name evidence="17" type="synonym">nnrD</name>
    <name evidence="22" type="ORF">GWA01_12640</name>
</gene>
<evidence type="ECO:0000256" key="12">
    <source>
        <dbReference type="ARBA" id="ARBA00023239"/>
    </source>
</evidence>
<name>A0A511AZ52_9PROT</name>
<accession>A0A511AZ52</accession>
<feature type="binding site" evidence="18">
    <location>
        <begin position="59"/>
        <end position="63"/>
    </location>
    <ligand>
        <name>(6S)-NADPHX</name>
        <dbReference type="ChEBI" id="CHEBI:64076"/>
    </ligand>
</feature>
<evidence type="ECO:0000256" key="14">
    <source>
        <dbReference type="ARBA" id="ARBA00025153"/>
    </source>
</evidence>
<reference evidence="22 23" key="1">
    <citation type="submission" date="2019-07" db="EMBL/GenBank/DDBJ databases">
        <title>Whole genome shotgun sequence of Gluconobacter wancherniae NBRC 103581.</title>
        <authorList>
            <person name="Hosoyama A."/>
            <person name="Uohara A."/>
            <person name="Ohji S."/>
            <person name="Ichikawa N."/>
        </authorList>
    </citation>
    <scope>NUCLEOTIDE SEQUENCE [LARGE SCALE GENOMIC DNA]</scope>
    <source>
        <strain evidence="22 23">NBRC 103581</strain>
    </source>
</reference>
<evidence type="ECO:0000256" key="8">
    <source>
        <dbReference type="ARBA" id="ARBA00022857"/>
    </source>
</evidence>